<dbReference type="Pfam" id="PF14844">
    <property type="entry name" value="PH_BEACH"/>
    <property type="match status" value="1"/>
</dbReference>
<feature type="domain" description="BEACH-type PH" evidence="1">
    <location>
        <begin position="270"/>
        <end position="381"/>
    </location>
</feature>
<name>A0AAD8DUD2_MYTSE</name>
<dbReference type="AlphaFoldDB" id="A0AAD8DUD2"/>
<accession>A0AAD8DUD2</accession>
<gene>
    <name evidence="2" type="ORF">PYW07_002509</name>
</gene>
<dbReference type="InterPro" id="IPR023362">
    <property type="entry name" value="PH-BEACH_dom"/>
</dbReference>
<dbReference type="PROSITE" id="PS51783">
    <property type="entry name" value="PH_BEACH"/>
    <property type="match status" value="1"/>
</dbReference>
<reference evidence="2" key="1">
    <citation type="submission" date="2023-03" db="EMBL/GenBank/DDBJ databases">
        <title>Chromosome-level genomes of two armyworms, Mythimna separata and Mythimna loreyi, provide insights into the biosynthesis and reception of sex pheromones.</title>
        <authorList>
            <person name="Zhao H."/>
        </authorList>
    </citation>
    <scope>NUCLEOTIDE SEQUENCE</scope>
    <source>
        <strain evidence="2">BeijingLab</strain>
        <tissue evidence="2">Pupa</tissue>
    </source>
</reference>
<sequence length="389" mass="43311">MCSSRERVERVPSQVVAAGTRALQAALLRTLYHAPAPVLHVLTPTDPAQLRKLAVYLLTILKHIHGTAECGTAPVELPITDWARAWAVGTQAGLSERVPHDALAPEAAALLRQDEERWARTASRTRSVIAKVVWSKDGLASKVTESAMTVTRGVVDVQNSQRKAFMEHLRRAHARHAAAAQAWQRLIDTYTHEQAVWHSPRSYPRSWQLDATEGPGRVRVRLRRAHLHIPDKFLKPQHRHKAELKNAGPPLRSVVGGWWALRSGLVARLQLHETVAHMARATNVTVAAELDGELLLTDKCIHFVPDDAPPDPPKRKDRLYIPEVQASPQAQCWALQDVLQVATRRWCLQERAVELFVSSGHAHMLAFSDTAERAAFLKALANTPHPPAR</sequence>
<protein>
    <recommendedName>
        <fullName evidence="1">BEACH-type PH domain-containing protein</fullName>
    </recommendedName>
</protein>
<evidence type="ECO:0000313" key="2">
    <source>
        <dbReference type="EMBL" id="KAJ8721734.1"/>
    </source>
</evidence>
<evidence type="ECO:0000313" key="3">
    <source>
        <dbReference type="Proteomes" id="UP001231518"/>
    </source>
</evidence>
<keyword evidence="3" id="KW-1185">Reference proteome</keyword>
<dbReference type="InterPro" id="IPR050865">
    <property type="entry name" value="BEACH_Domain"/>
</dbReference>
<dbReference type="Gene3D" id="2.30.29.30">
    <property type="entry name" value="Pleckstrin-homology domain (PH domain)/Phosphotyrosine-binding domain (PTB)"/>
    <property type="match status" value="1"/>
</dbReference>
<comment type="caution">
    <text evidence="2">The sequence shown here is derived from an EMBL/GenBank/DDBJ whole genome shotgun (WGS) entry which is preliminary data.</text>
</comment>
<dbReference type="SUPFAM" id="SSF50729">
    <property type="entry name" value="PH domain-like"/>
    <property type="match status" value="1"/>
</dbReference>
<dbReference type="PANTHER" id="PTHR13743:SF86">
    <property type="entry name" value="LYSOSOMAL-TRAFFICKING REGULATOR"/>
    <property type="match status" value="1"/>
</dbReference>
<dbReference type="Proteomes" id="UP001231518">
    <property type="component" value="Chromosome 12"/>
</dbReference>
<evidence type="ECO:0000259" key="1">
    <source>
        <dbReference type="PROSITE" id="PS51783"/>
    </source>
</evidence>
<proteinExistence type="predicted"/>
<dbReference type="PANTHER" id="PTHR13743">
    <property type="entry name" value="BEIGE/BEACH-RELATED"/>
    <property type="match status" value="1"/>
</dbReference>
<dbReference type="InterPro" id="IPR011993">
    <property type="entry name" value="PH-like_dom_sf"/>
</dbReference>
<organism evidence="2 3">
    <name type="scientific">Mythimna separata</name>
    <name type="common">Oriental armyworm</name>
    <name type="synonym">Pseudaletia separata</name>
    <dbReference type="NCBI Taxonomy" id="271217"/>
    <lineage>
        <taxon>Eukaryota</taxon>
        <taxon>Metazoa</taxon>
        <taxon>Ecdysozoa</taxon>
        <taxon>Arthropoda</taxon>
        <taxon>Hexapoda</taxon>
        <taxon>Insecta</taxon>
        <taxon>Pterygota</taxon>
        <taxon>Neoptera</taxon>
        <taxon>Endopterygota</taxon>
        <taxon>Lepidoptera</taxon>
        <taxon>Glossata</taxon>
        <taxon>Ditrysia</taxon>
        <taxon>Noctuoidea</taxon>
        <taxon>Noctuidae</taxon>
        <taxon>Noctuinae</taxon>
        <taxon>Hadenini</taxon>
        <taxon>Mythimna</taxon>
    </lineage>
</organism>
<dbReference type="EMBL" id="JARGEI010000013">
    <property type="protein sequence ID" value="KAJ8721734.1"/>
    <property type="molecule type" value="Genomic_DNA"/>
</dbReference>